<comment type="caution">
    <text evidence="2">The sequence shown here is derived from an EMBL/GenBank/DDBJ whole genome shotgun (WGS) entry which is preliminary data.</text>
</comment>
<feature type="non-terminal residue" evidence="2">
    <location>
        <position position="1"/>
    </location>
</feature>
<protein>
    <recommendedName>
        <fullName evidence="4">Band 7 domain-containing protein</fullName>
    </recommendedName>
</protein>
<evidence type="ECO:0000313" key="2">
    <source>
        <dbReference type="EMBL" id="KAF5836325.1"/>
    </source>
</evidence>
<evidence type="ECO:0008006" key="4">
    <source>
        <dbReference type="Google" id="ProtNLM"/>
    </source>
</evidence>
<keyword evidence="3" id="KW-1185">Reference proteome</keyword>
<organism evidence="2 3">
    <name type="scientific">Dunaliella salina</name>
    <name type="common">Green alga</name>
    <name type="synonym">Protococcus salinus</name>
    <dbReference type="NCBI Taxonomy" id="3046"/>
    <lineage>
        <taxon>Eukaryota</taxon>
        <taxon>Viridiplantae</taxon>
        <taxon>Chlorophyta</taxon>
        <taxon>core chlorophytes</taxon>
        <taxon>Chlorophyceae</taxon>
        <taxon>CS clade</taxon>
        <taxon>Chlamydomonadales</taxon>
        <taxon>Dunaliellaceae</taxon>
        <taxon>Dunaliella</taxon>
    </lineage>
</organism>
<feature type="region of interest" description="Disordered" evidence="1">
    <location>
        <begin position="60"/>
        <end position="139"/>
    </location>
</feature>
<accession>A0ABQ7GNX8</accession>
<reference evidence="2" key="1">
    <citation type="submission" date="2017-08" db="EMBL/GenBank/DDBJ databases">
        <authorList>
            <person name="Polle J.E."/>
            <person name="Barry K."/>
            <person name="Cushman J."/>
            <person name="Schmutz J."/>
            <person name="Tran D."/>
            <person name="Hathwaick L.T."/>
            <person name="Yim W.C."/>
            <person name="Jenkins J."/>
            <person name="Mckie-Krisberg Z.M."/>
            <person name="Prochnik S."/>
            <person name="Lindquist E."/>
            <person name="Dockter R.B."/>
            <person name="Adam C."/>
            <person name="Molina H."/>
            <person name="Bunkerborg J."/>
            <person name="Jin E."/>
            <person name="Buchheim M."/>
            <person name="Magnuson J."/>
        </authorList>
    </citation>
    <scope>NUCLEOTIDE SEQUENCE</scope>
    <source>
        <strain evidence="2">CCAP 19/18</strain>
    </source>
</reference>
<gene>
    <name evidence="2" type="ORF">DUNSADRAFT_6052</name>
</gene>
<dbReference type="EMBL" id="MU069664">
    <property type="protein sequence ID" value="KAF5836325.1"/>
    <property type="molecule type" value="Genomic_DNA"/>
</dbReference>
<proteinExistence type="predicted"/>
<evidence type="ECO:0000313" key="3">
    <source>
        <dbReference type="Proteomes" id="UP000815325"/>
    </source>
</evidence>
<dbReference type="Proteomes" id="UP000815325">
    <property type="component" value="Unassembled WGS sequence"/>
</dbReference>
<evidence type="ECO:0000256" key="1">
    <source>
        <dbReference type="SAM" id="MobiDB-lite"/>
    </source>
</evidence>
<sequence>AKQRAVDAGVAYALARVLASEQAEGTILGVRAHMLISDLLRVDDMQARLISAAQAQGLYIPGLMPAPVKRKPAPMPPPKPSNDGAPGGEAEGEEASELGSTRSSVTTPVPGEGQQQQQEGRKDSGEGQQQQQDGKKERE</sequence>
<name>A0ABQ7GNX8_DUNSA</name>